<evidence type="ECO:0008006" key="3">
    <source>
        <dbReference type="Google" id="ProtNLM"/>
    </source>
</evidence>
<name>A0A6A4SK08_SCOMX</name>
<reference evidence="1 2" key="1">
    <citation type="submission" date="2019-06" db="EMBL/GenBank/DDBJ databases">
        <title>Draft genomes of female and male turbot (Scophthalmus maximus).</title>
        <authorList>
            <person name="Xu H."/>
            <person name="Xu X.-W."/>
            <person name="Shao C."/>
            <person name="Chen S."/>
        </authorList>
    </citation>
    <scope>NUCLEOTIDE SEQUENCE [LARGE SCALE GENOMIC DNA]</scope>
    <source>
        <strain evidence="1">Ysfricsl-2016a</strain>
        <tissue evidence="1">Blood</tissue>
    </source>
</reference>
<proteinExistence type="predicted"/>
<comment type="caution">
    <text evidence="1">The sequence shown here is derived from an EMBL/GenBank/DDBJ whole genome shotgun (WGS) entry which is preliminary data.</text>
</comment>
<evidence type="ECO:0000313" key="2">
    <source>
        <dbReference type="Proteomes" id="UP000438429"/>
    </source>
</evidence>
<sequence>MDSRKPLFLVGLAAGSRSGTKMDVSRDNGHVDMNLKRGSGFHLASDKSNKMSSDAFCCRKDHDDVELLRGPAEGLMPKYQRDSSEQVKNRWQFYFEELTIQTLALTNSFKDVYIGWPGRTHDARVLSNSDLFITAEERQNGYLFPREKSKMLDGVGIPVHIVADAAYPLKQWLTKGFTRIFNFHKNKPTSP</sequence>
<gene>
    <name evidence="1" type="ORF">F2P81_014490</name>
</gene>
<protein>
    <recommendedName>
        <fullName evidence="3">DDE Tnp4 domain-containing protein</fullName>
    </recommendedName>
</protein>
<accession>A0A6A4SK08</accession>
<evidence type="ECO:0000313" key="1">
    <source>
        <dbReference type="EMBL" id="KAF0032200.1"/>
    </source>
</evidence>
<dbReference type="EMBL" id="VEVO01000013">
    <property type="protein sequence ID" value="KAF0032200.1"/>
    <property type="molecule type" value="Genomic_DNA"/>
</dbReference>
<dbReference type="Proteomes" id="UP000438429">
    <property type="component" value="Unassembled WGS sequence"/>
</dbReference>
<dbReference type="AlphaFoldDB" id="A0A6A4SK08"/>
<organism evidence="1 2">
    <name type="scientific">Scophthalmus maximus</name>
    <name type="common">Turbot</name>
    <name type="synonym">Psetta maxima</name>
    <dbReference type="NCBI Taxonomy" id="52904"/>
    <lineage>
        <taxon>Eukaryota</taxon>
        <taxon>Metazoa</taxon>
        <taxon>Chordata</taxon>
        <taxon>Craniata</taxon>
        <taxon>Vertebrata</taxon>
        <taxon>Euteleostomi</taxon>
        <taxon>Actinopterygii</taxon>
        <taxon>Neopterygii</taxon>
        <taxon>Teleostei</taxon>
        <taxon>Neoteleostei</taxon>
        <taxon>Acanthomorphata</taxon>
        <taxon>Carangaria</taxon>
        <taxon>Pleuronectiformes</taxon>
        <taxon>Pleuronectoidei</taxon>
        <taxon>Scophthalmidae</taxon>
        <taxon>Scophthalmus</taxon>
    </lineage>
</organism>